<dbReference type="EMBL" id="AZBU02000005">
    <property type="protein sequence ID" value="TKR75688.1"/>
    <property type="molecule type" value="Genomic_DNA"/>
</dbReference>
<evidence type="ECO:0008006" key="4">
    <source>
        <dbReference type="Google" id="ProtNLM"/>
    </source>
</evidence>
<evidence type="ECO:0000313" key="2">
    <source>
        <dbReference type="EMBL" id="TKR75688.1"/>
    </source>
</evidence>
<comment type="caution">
    <text evidence="2">The sequence shown here is derived from an EMBL/GenBank/DDBJ whole genome shotgun (WGS) entry which is preliminary data.</text>
</comment>
<accession>A0A4U5N087</accession>
<evidence type="ECO:0000256" key="1">
    <source>
        <dbReference type="SAM" id="SignalP"/>
    </source>
</evidence>
<proteinExistence type="predicted"/>
<name>A0A4U5N087_STECR</name>
<protein>
    <recommendedName>
        <fullName evidence="4">Auto-transporter adhesin head GIN domain-containing protein</fullName>
    </recommendedName>
</protein>
<organism evidence="2 3">
    <name type="scientific">Steinernema carpocapsae</name>
    <name type="common">Entomopathogenic nematode</name>
    <dbReference type="NCBI Taxonomy" id="34508"/>
    <lineage>
        <taxon>Eukaryota</taxon>
        <taxon>Metazoa</taxon>
        <taxon>Ecdysozoa</taxon>
        <taxon>Nematoda</taxon>
        <taxon>Chromadorea</taxon>
        <taxon>Rhabditida</taxon>
        <taxon>Tylenchina</taxon>
        <taxon>Panagrolaimomorpha</taxon>
        <taxon>Strongyloidoidea</taxon>
        <taxon>Steinernematidae</taxon>
        <taxon>Steinernema</taxon>
    </lineage>
</organism>
<dbReference type="Proteomes" id="UP000298663">
    <property type="component" value="Unassembled WGS sequence"/>
</dbReference>
<keyword evidence="1" id="KW-0732">Signal</keyword>
<reference evidence="2 3" key="2">
    <citation type="journal article" date="2019" name="G3 (Bethesda)">
        <title>Hybrid Assembly of the Genome of the Entomopathogenic Nematode Steinernema carpocapsae Identifies the X-Chromosome.</title>
        <authorList>
            <person name="Serra L."/>
            <person name="Macchietto M."/>
            <person name="Macias-Munoz A."/>
            <person name="McGill C.J."/>
            <person name="Rodriguez I.M."/>
            <person name="Rodriguez B."/>
            <person name="Murad R."/>
            <person name="Mortazavi A."/>
        </authorList>
    </citation>
    <scope>NUCLEOTIDE SEQUENCE [LARGE SCALE GENOMIC DNA]</scope>
    <source>
        <strain evidence="2 3">ALL</strain>
    </source>
</reference>
<evidence type="ECO:0000313" key="3">
    <source>
        <dbReference type="Proteomes" id="UP000298663"/>
    </source>
</evidence>
<keyword evidence="3" id="KW-1185">Reference proteome</keyword>
<feature type="chain" id="PRO_5020609117" description="Auto-transporter adhesin head GIN domain-containing protein" evidence="1">
    <location>
        <begin position="21"/>
        <end position="243"/>
    </location>
</feature>
<sequence>MPIAVTGLLLLFASVIQIEAVDLKCAEIANKTYQIAFYFSGHFFKENFTGTPIDLGRLYNIRLREAKGTFSVQAARLLLGYDGEVIALPYSVGKVEIEKRKENSRATFSPASSDLKVKIEKWFRANRNEVKLTSGGNNVDFGTLDPASVTLFHDIIFTGDRNIDTTTGKEAENMNLRIKYSSGNHFDISNETSVAGEGGSKTLIGVVNGNKIYREKCDREPSLFYENTKLLRVRGKANCFSME</sequence>
<feature type="signal peptide" evidence="1">
    <location>
        <begin position="1"/>
        <end position="20"/>
    </location>
</feature>
<reference evidence="2 3" key="1">
    <citation type="journal article" date="2015" name="Genome Biol.">
        <title>Comparative genomics of Steinernema reveals deeply conserved gene regulatory networks.</title>
        <authorList>
            <person name="Dillman A.R."/>
            <person name="Macchietto M."/>
            <person name="Porter C.F."/>
            <person name="Rogers A."/>
            <person name="Williams B."/>
            <person name="Antoshechkin I."/>
            <person name="Lee M.M."/>
            <person name="Goodwin Z."/>
            <person name="Lu X."/>
            <person name="Lewis E.E."/>
            <person name="Goodrich-Blair H."/>
            <person name="Stock S.P."/>
            <person name="Adams B.J."/>
            <person name="Sternberg P.W."/>
            <person name="Mortazavi A."/>
        </authorList>
    </citation>
    <scope>NUCLEOTIDE SEQUENCE [LARGE SCALE GENOMIC DNA]</scope>
    <source>
        <strain evidence="2 3">ALL</strain>
    </source>
</reference>
<gene>
    <name evidence="2" type="ORF">L596_016943</name>
</gene>
<dbReference type="AlphaFoldDB" id="A0A4U5N087"/>